<gene>
    <name evidence="1" type="ORF">JR316_001761</name>
</gene>
<sequence>MFWRARHYVRMRWLELKLETLSTKHILKTKASLLVSRFHKTVNQARRRRKRLAKRIRRAAKNALIVSLPGVTKVQLPPPPNPQLLISNHPPSDLELALIATAIEKAETESRRWTHILDERRATGHSTRAWEMVTLHRIGQANRFASRHKSLVSPIRRLPTEILQEIFIWFAKTTVGSAAPSWRYNNTLPWVLGQICSPWRSVALNTTALWVKFPAITLKNKSKKTNMQIQYLNELLRRSKDALLDISIYSKSLGGQRHSVIDLLCRHAERWNSAYLSLPAQVLVAFQSIRSRLSALQSLTLLTPMVNTLPGPIDLFEVAPVLKKVAVARPLFGDDTLTILEITDDILFPALTIPNLVKMDVAFEYRSHPHFFNQLTLPAIEDITVISCRGKWMPGLTSMLAKNSPSSLKSFSARLESIDKDELSSVLIHTPQLVTLNITLPSSSSDILNLASGYQNHPLCPHLETCSFYADDLINQDLTNALNLLAYSRCELGNNADDINVLLPGEVRPLRNLTIEFGHSNTLVHLQHGRLENWSITPTSTLLERLNAHLYEKFPDLPFGYCSQPKKLSIGWDDKLGRILADIESVEVDRAEDIYMSRVHYSLKIISNWANSGHGNCAQRILDKWQPSIEKSLKDRRWAFKQRFALVYISKDNALRNSLESAMTIAYGLKERISLASVLWSTSIDFDF</sequence>
<dbReference type="AlphaFoldDB" id="A0A8H8CPM4"/>
<evidence type="ECO:0008006" key="2">
    <source>
        <dbReference type="Google" id="ProtNLM"/>
    </source>
</evidence>
<evidence type="ECO:0000313" key="1">
    <source>
        <dbReference type="EMBL" id="KAG5172264.1"/>
    </source>
</evidence>
<dbReference type="EMBL" id="JAFIQS010000002">
    <property type="protein sequence ID" value="KAG5172264.1"/>
    <property type="molecule type" value="Genomic_DNA"/>
</dbReference>
<accession>A0A8H8CPM4</accession>
<name>A0A8H8CPM4_PSICU</name>
<reference evidence="1" key="1">
    <citation type="submission" date="2021-02" db="EMBL/GenBank/DDBJ databases">
        <title>Psilocybe cubensis genome.</title>
        <authorList>
            <person name="Mckernan K.J."/>
            <person name="Crawford S."/>
            <person name="Trippe A."/>
            <person name="Kane L.T."/>
            <person name="Mclaughlin S."/>
        </authorList>
    </citation>
    <scope>NUCLEOTIDE SEQUENCE [LARGE SCALE GENOMIC DNA]</scope>
    <source>
        <strain evidence="1">MGC-MH-2018</strain>
    </source>
</reference>
<protein>
    <recommendedName>
        <fullName evidence="2">F-box domain-containing protein</fullName>
    </recommendedName>
</protein>
<comment type="caution">
    <text evidence="1">The sequence shown here is derived from an EMBL/GenBank/DDBJ whole genome shotgun (WGS) entry which is preliminary data.</text>
</comment>
<proteinExistence type="predicted"/>
<organism evidence="1">
    <name type="scientific">Psilocybe cubensis</name>
    <name type="common">Psychedelic mushroom</name>
    <name type="synonym">Stropharia cubensis</name>
    <dbReference type="NCBI Taxonomy" id="181762"/>
    <lineage>
        <taxon>Eukaryota</taxon>
        <taxon>Fungi</taxon>
        <taxon>Dikarya</taxon>
        <taxon>Basidiomycota</taxon>
        <taxon>Agaricomycotina</taxon>
        <taxon>Agaricomycetes</taxon>
        <taxon>Agaricomycetidae</taxon>
        <taxon>Agaricales</taxon>
        <taxon>Agaricineae</taxon>
        <taxon>Strophariaceae</taxon>
        <taxon>Psilocybe</taxon>
    </lineage>
</organism>